<keyword evidence="2" id="KW-0732">Signal</keyword>
<dbReference type="InterPro" id="IPR002938">
    <property type="entry name" value="FAD-bd"/>
</dbReference>
<dbReference type="KEGG" id="sgu:SGLAU_11175"/>
<name>A0A089XAQ9_STRGA</name>
<feature type="compositionally biased region" description="Low complexity" evidence="1">
    <location>
        <begin position="454"/>
        <end position="470"/>
    </location>
</feature>
<dbReference type="RefSeq" id="WP_078957675.1">
    <property type="nucleotide sequence ID" value="NZ_CP009438.1"/>
</dbReference>
<evidence type="ECO:0000256" key="2">
    <source>
        <dbReference type="SAM" id="SignalP"/>
    </source>
</evidence>
<dbReference type="HOGENOM" id="CLU_028028_2_1_11"/>
<dbReference type="SUPFAM" id="SSF51905">
    <property type="entry name" value="FAD/NAD(P)-binding domain"/>
    <property type="match status" value="1"/>
</dbReference>
<evidence type="ECO:0000259" key="3">
    <source>
        <dbReference type="Pfam" id="PF01494"/>
    </source>
</evidence>
<feature type="signal peptide" evidence="2">
    <location>
        <begin position="1"/>
        <end position="25"/>
    </location>
</feature>
<dbReference type="PANTHER" id="PTHR43422:SF3">
    <property type="entry name" value="THIAMINE THIAZOLE SYNTHASE"/>
    <property type="match status" value="1"/>
</dbReference>
<keyword evidence="5" id="KW-1185">Reference proteome</keyword>
<evidence type="ECO:0000256" key="1">
    <source>
        <dbReference type="SAM" id="MobiDB-lite"/>
    </source>
</evidence>
<feature type="chain" id="PRO_5001851619" description="FAD-binding domain-containing protein" evidence="2">
    <location>
        <begin position="26"/>
        <end position="470"/>
    </location>
</feature>
<dbReference type="InterPro" id="IPR036188">
    <property type="entry name" value="FAD/NAD-bd_sf"/>
</dbReference>
<dbReference type="AlphaFoldDB" id="A0A089XAQ9"/>
<organism evidence="4 5">
    <name type="scientific">Streptomyces glaucescens</name>
    <dbReference type="NCBI Taxonomy" id="1907"/>
    <lineage>
        <taxon>Bacteria</taxon>
        <taxon>Bacillati</taxon>
        <taxon>Actinomycetota</taxon>
        <taxon>Actinomycetes</taxon>
        <taxon>Kitasatosporales</taxon>
        <taxon>Streptomycetaceae</taxon>
        <taxon>Streptomyces</taxon>
    </lineage>
</organism>
<evidence type="ECO:0000313" key="5">
    <source>
        <dbReference type="Proteomes" id="UP000029482"/>
    </source>
</evidence>
<sequence>MSRRAVVIGAGLAGMLAAAALSAVADEVVVWDRDDLPDGPEHRKGLPQGRHAHLLLAGGLAAMEDLLPGVGLRDRLLAAGAREVSLASGMVSLTSEGWLRRWQGPGPHTLACSRALLDWVVREAVPAHTGVKVRKGQVVELTGDTWRVTGVRVSTPSGSEDLDADFVVDASGRGSRVDTWLRALGVTGVRVRTVDAGLVNATRVYRIPEGAEDFPVTVLHADPYGSRPGRSGMVLPIEGGRWMASLAGTRGGEPPSDPDAFLRYALDLPHPLVGRLISRAEPLTDVHVSRSTSNHRRYLEKTRHWPERFVVLGDALATFNPAYGQGMSVAALGARALARELHRAGLTGPGVARRAQRGAAGAVHAAWTMAVGQDIWYPGTRGGTPGLADRLVTAYTRRMTRAMTGSHSAASAVWDVSSMTAGPERLLRPAAVLAAALGPVKRPLSAPPLSPGELRAAGLAQGLSSGSGRP</sequence>
<dbReference type="Gene3D" id="3.50.50.60">
    <property type="entry name" value="FAD/NAD(P)-binding domain"/>
    <property type="match status" value="1"/>
</dbReference>
<proteinExistence type="predicted"/>
<protein>
    <recommendedName>
        <fullName evidence="3">FAD-binding domain-containing protein</fullName>
    </recommendedName>
</protein>
<dbReference type="GO" id="GO:0071949">
    <property type="term" value="F:FAD binding"/>
    <property type="evidence" value="ECO:0007669"/>
    <property type="project" value="InterPro"/>
</dbReference>
<dbReference type="Proteomes" id="UP000029482">
    <property type="component" value="Chromosome"/>
</dbReference>
<dbReference type="EMBL" id="CP009438">
    <property type="protein sequence ID" value="AIR98239.1"/>
    <property type="molecule type" value="Genomic_DNA"/>
</dbReference>
<dbReference type="PRINTS" id="PR00420">
    <property type="entry name" value="RNGMNOXGNASE"/>
</dbReference>
<feature type="domain" description="FAD-binding" evidence="3">
    <location>
        <begin position="5"/>
        <end position="342"/>
    </location>
</feature>
<evidence type="ECO:0000313" key="4">
    <source>
        <dbReference type="EMBL" id="AIR98239.1"/>
    </source>
</evidence>
<gene>
    <name evidence="4" type="ORF">SGLAU_11175</name>
</gene>
<dbReference type="PANTHER" id="PTHR43422">
    <property type="entry name" value="THIAMINE THIAZOLE SYNTHASE"/>
    <property type="match status" value="1"/>
</dbReference>
<dbReference type="eggNOG" id="COG0654">
    <property type="taxonomic scope" value="Bacteria"/>
</dbReference>
<dbReference type="STRING" id="1907.SGLAU_11175"/>
<accession>A0A089XAQ9</accession>
<dbReference type="Pfam" id="PF01494">
    <property type="entry name" value="FAD_binding_3"/>
    <property type="match status" value="1"/>
</dbReference>
<dbReference type="OrthoDB" id="9790035at2"/>
<feature type="region of interest" description="Disordered" evidence="1">
    <location>
        <begin position="442"/>
        <end position="470"/>
    </location>
</feature>
<reference evidence="5" key="1">
    <citation type="journal article" date="2015" name="J. Biotechnol.">
        <title>Complete genome sequence of the actinobacterium Streptomyces glaucescens GLA.O (DSM 40922) consisting of a linear chromosome and one linear plasmid.</title>
        <authorList>
            <person name="Ortseifen V."/>
            <person name="Winkler A."/>
            <person name="Albersmeier A."/>
            <person name="Wendler S."/>
            <person name="Puhler A."/>
            <person name="Kalinowski J."/>
            <person name="Ruckert C."/>
        </authorList>
    </citation>
    <scope>NUCLEOTIDE SEQUENCE [LARGE SCALE GENOMIC DNA]</scope>
    <source>
        <strain evidence="5">DSM 40922 / GLA O</strain>
    </source>
</reference>